<dbReference type="EMBL" id="JADBEE010000002">
    <property type="protein sequence ID" value="MBE1515310.1"/>
    <property type="molecule type" value="Genomic_DNA"/>
</dbReference>
<dbReference type="Pfam" id="PF12804">
    <property type="entry name" value="NTP_transf_3"/>
    <property type="match status" value="1"/>
</dbReference>
<dbReference type="InterPro" id="IPR029044">
    <property type="entry name" value="Nucleotide-diphossugar_trans"/>
</dbReference>
<name>A0ABR9J8J6_9MICC</name>
<keyword evidence="4" id="KW-1185">Reference proteome</keyword>
<dbReference type="InterPro" id="IPR025877">
    <property type="entry name" value="MobA-like_NTP_Trfase"/>
</dbReference>
<dbReference type="SUPFAM" id="SSF53448">
    <property type="entry name" value="Nucleotide-diphospho-sugar transferases"/>
    <property type="match status" value="1"/>
</dbReference>
<evidence type="ECO:0000313" key="4">
    <source>
        <dbReference type="Proteomes" id="UP000636579"/>
    </source>
</evidence>
<comment type="caution">
    <text evidence="3">The sequence shown here is derived from an EMBL/GenBank/DDBJ whole genome shotgun (WGS) entry which is preliminary data.</text>
</comment>
<feature type="domain" description="MobA-like NTP transferase" evidence="2">
    <location>
        <begin position="11"/>
        <end position="160"/>
    </location>
</feature>
<dbReference type="Gene3D" id="3.90.550.10">
    <property type="entry name" value="Spore Coat Polysaccharide Biosynthesis Protein SpsA, Chain A"/>
    <property type="match status" value="1"/>
</dbReference>
<dbReference type="Proteomes" id="UP000636579">
    <property type="component" value="Unassembled WGS sequence"/>
</dbReference>
<keyword evidence="1" id="KW-0808">Transferase</keyword>
<evidence type="ECO:0000256" key="1">
    <source>
        <dbReference type="ARBA" id="ARBA00022679"/>
    </source>
</evidence>
<protein>
    <submittedName>
        <fullName evidence="3">Molybdopterin-guanine dinucleotide biosynthesis protein A</fullName>
    </submittedName>
</protein>
<dbReference type="PANTHER" id="PTHR19136:SF81">
    <property type="entry name" value="MOLYBDENUM COFACTOR GUANYLYLTRANSFERASE"/>
    <property type="match status" value="1"/>
</dbReference>
<sequence length="217" mass="22564">MPAPVEPVLQAVLLAGGTGSRLGGEDKALLMRGGSTLLSRWLEELELRKIRTAVVGPVHLRAQVREGVDLVQEEPAFSGPAAGILAGARALQHSGQLGEGPSATLVLAVDLVSPGPVLEWLLAQLGAATAADAVLPRDESGRDQYLCMAVPTAWLQWRAQELGPAGLANARARTLLDGFDGVGTLVRPVIPAELGADIDTVEDALRWGIDLPGAAGR</sequence>
<evidence type="ECO:0000313" key="3">
    <source>
        <dbReference type="EMBL" id="MBE1515310.1"/>
    </source>
</evidence>
<dbReference type="RefSeq" id="WP_192592164.1">
    <property type="nucleotide sequence ID" value="NZ_JADBEE010000002.1"/>
</dbReference>
<evidence type="ECO:0000259" key="2">
    <source>
        <dbReference type="Pfam" id="PF12804"/>
    </source>
</evidence>
<accession>A0ABR9J8J6</accession>
<reference evidence="3 4" key="1">
    <citation type="submission" date="2020-10" db="EMBL/GenBank/DDBJ databases">
        <title>Sequencing the genomes of 1000 actinobacteria strains.</title>
        <authorList>
            <person name="Klenk H.-P."/>
        </authorList>
    </citation>
    <scope>NUCLEOTIDE SEQUENCE [LARGE SCALE GENOMIC DNA]</scope>
    <source>
        <strain evidence="3 4">DSM 15474</strain>
    </source>
</reference>
<proteinExistence type="predicted"/>
<organism evidence="3 4">
    <name type="scientific">Nesterenkonia halotolerans</name>
    <dbReference type="NCBI Taxonomy" id="225325"/>
    <lineage>
        <taxon>Bacteria</taxon>
        <taxon>Bacillati</taxon>
        <taxon>Actinomycetota</taxon>
        <taxon>Actinomycetes</taxon>
        <taxon>Micrococcales</taxon>
        <taxon>Micrococcaceae</taxon>
        <taxon>Nesterenkonia</taxon>
    </lineage>
</organism>
<gene>
    <name evidence="3" type="ORF">H4W26_002102</name>
</gene>
<dbReference type="PANTHER" id="PTHR19136">
    <property type="entry name" value="MOLYBDENUM COFACTOR GUANYLYLTRANSFERASE"/>
    <property type="match status" value="1"/>
</dbReference>